<dbReference type="RefSeq" id="XP_073770168.1">
    <property type="nucleotide sequence ID" value="XM_073914067.1"/>
</dbReference>
<keyword evidence="2" id="KW-0675">Receptor</keyword>
<sequence length="616" mass="70539">MSPVQVKQDWPTQQLKAEQESRVLISAGMEIETMAANCALLKARDAGNAYRKGRSRKWKEILHFPHINQCKELENSIERDYYSLCVNQPIGKQLFKLFCATEPKLQHLIDLLEEMAKYEVTTDDLKKTSRDKLINKFKTSQSSMVREMVHKEMQNGNLNMENFISSCHSALHEYLSGAPFSEYQNSMYFDRFLQWKMVERRPVTQDNFREYRILGKGGFGEVCACQSRASGKMYACKKLVKKRVKRQGGEKMVLKEKQILERVNSRFVVSLAYTYETKDSLCLVLTVMDGGDLGFHIYKMGNQKLDKNRVQFYAAEVLCGLDHLHKHNVVYRDLKPENILLDYEGHIRISDLGLAEILPENKLVKGRVGTAGYMAPEVVAGTSYGVSVDWWGLGCLIYEMTAKKPPFRNHKEQISKKDLEQRILEKVELYDKMFDEETQNICQKLLAKNPKERLGCRSGQGAEVIKSHQFFKNINFTLLEAGMMQPPFIPDPRAIYCDDVSDIDQFAAVKGVTLDEADEAFYAEFNTGSVTVPWQTEMIETECFKDLNVFGPHGTRSQDLDRSEQIQSTVSEFQSSSLKIQSPLSRSRLLGKIFRRAKDEPAEPILSKSSAGYEKL</sequence>
<gene>
    <name evidence="2" type="primary">grk5</name>
    <name evidence="2" type="synonym">si:dkey-171l20.1</name>
</gene>
<reference evidence="2" key="1">
    <citation type="submission" date="2025-08" db="UniProtKB">
        <authorList>
            <consortium name="RefSeq"/>
        </authorList>
    </citation>
    <scope>IDENTIFICATION</scope>
    <source>
        <strain evidence="2">Tuebingen</strain>
        <tissue evidence="2">Fibroblasts and whole tissue</tissue>
    </source>
</reference>
<proteinExistence type="predicted"/>
<name>A0AC58GKA8_DANRE</name>
<protein>
    <submittedName>
        <fullName evidence="2">G protein-coupled receptor kinase 5 isoform X1</fullName>
    </submittedName>
</protein>
<dbReference type="Proteomes" id="UP000000437">
    <property type="component" value="Chromosome 10"/>
</dbReference>
<accession>A0AC58GKA8</accession>
<keyword evidence="2" id="KW-0418">Kinase</keyword>
<evidence type="ECO:0000313" key="2">
    <source>
        <dbReference type="RefSeq" id="XP_073770168.1"/>
    </source>
</evidence>
<keyword evidence="2" id="KW-0808">Transferase</keyword>
<organism evidence="1 2">
    <name type="scientific">Danio rerio</name>
    <name type="common">Zebrafish</name>
    <name type="synonym">Brachydanio rerio</name>
    <dbReference type="NCBI Taxonomy" id="7955"/>
    <lineage>
        <taxon>Eukaryota</taxon>
        <taxon>Metazoa</taxon>
        <taxon>Chordata</taxon>
        <taxon>Craniata</taxon>
        <taxon>Vertebrata</taxon>
        <taxon>Euteleostomi</taxon>
        <taxon>Actinopterygii</taxon>
        <taxon>Neopterygii</taxon>
        <taxon>Teleostei</taxon>
        <taxon>Ostariophysi</taxon>
        <taxon>Cypriniformes</taxon>
        <taxon>Danionidae</taxon>
        <taxon>Danioninae</taxon>
        <taxon>Danio</taxon>
    </lineage>
</organism>
<evidence type="ECO:0000313" key="1">
    <source>
        <dbReference type="Proteomes" id="UP000000437"/>
    </source>
</evidence>
<keyword evidence="1" id="KW-1185">Reference proteome</keyword>